<feature type="domain" description="Molybdopterin oxidoreductase" evidence="4">
    <location>
        <begin position="4"/>
        <end position="58"/>
    </location>
</feature>
<keyword evidence="2" id="KW-0408">Iron</keyword>
<evidence type="ECO:0000259" key="5">
    <source>
        <dbReference type="Pfam" id="PF01568"/>
    </source>
</evidence>
<dbReference type="SUPFAM" id="SSF53706">
    <property type="entry name" value="Formate dehydrogenase/DMSO reductase, domains 1-3"/>
    <property type="match status" value="1"/>
</dbReference>
<keyword evidence="1" id="KW-0479">Metal-binding</keyword>
<dbReference type="PANTHER" id="PTHR43105:SF10">
    <property type="entry name" value="NADH-QUINONE OXIDOREDUCTASE SUBUNIT G"/>
    <property type="match status" value="1"/>
</dbReference>
<evidence type="ECO:0000313" key="7">
    <source>
        <dbReference type="Proteomes" id="UP000317573"/>
    </source>
</evidence>
<dbReference type="PANTHER" id="PTHR43105">
    <property type="entry name" value="RESPIRATORY NITRATE REDUCTASE"/>
    <property type="match status" value="1"/>
</dbReference>
<evidence type="ECO:0000256" key="2">
    <source>
        <dbReference type="ARBA" id="ARBA00023004"/>
    </source>
</evidence>
<evidence type="ECO:0000256" key="3">
    <source>
        <dbReference type="ARBA" id="ARBA00023014"/>
    </source>
</evidence>
<dbReference type="Gene3D" id="2.40.40.20">
    <property type="match status" value="1"/>
</dbReference>
<accession>A0A562DIN7</accession>
<protein>
    <submittedName>
        <fullName evidence="6">Formate dehydrogenase major subunit</fullName>
    </submittedName>
</protein>
<dbReference type="SUPFAM" id="SSF50692">
    <property type="entry name" value="ADC-like"/>
    <property type="match status" value="1"/>
</dbReference>
<dbReference type="Proteomes" id="UP000317573">
    <property type="component" value="Unassembled WGS sequence"/>
</dbReference>
<dbReference type="Pfam" id="PF00384">
    <property type="entry name" value="Molybdopterin"/>
    <property type="match status" value="1"/>
</dbReference>
<feature type="domain" description="Molybdopterin dinucleotide-binding" evidence="5">
    <location>
        <begin position="144"/>
        <end position="245"/>
    </location>
</feature>
<dbReference type="EMBL" id="VLJT01000055">
    <property type="protein sequence ID" value="TWH09465.1"/>
    <property type="molecule type" value="Genomic_DNA"/>
</dbReference>
<dbReference type="GO" id="GO:0043546">
    <property type="term" value="F:molybdopterin cofactor binding"/>
    <property type="evidence" value="ECO:0007669"/>
    <property type="project" value="InterPro"/>
</dbReference>
<sequence>MFPSETARVADIVFPAAAFLEKDGTFVNFDRRFQRVRPAVAPPAGAWTDFDIISSVARAMGVELGCATPSEAMDECARLAPLFAGISHRRLDREGPLHWPCPDRNQSGQATLYLEGFATGDGRAHLAPVPYLAPGEAIDADYPYVLVTGRRLAHYNTGSMTRRTPDIDLSPRESVDLHPQDAVTMGVRTGDTVEVRSRRGAVRLTATVTDETAPGTAFCDFHFPHAPVNALTSARTDEDTGCPSTRSPRWRSARLLDSRVVIVQRPTGS</sequence>
<dbReference type="InterPro" id="IPR006657">
    <property type="entry name" value="MoPterin_dinucl-bd_dom"/>
</dbReference>
<dbReference type="InterPro" id="IPR009010">
    <property type="entry name" value="Asp_de-COase-like_dom_sf"/>
</dbReference>
<dbReference type="Pfam" id="PF01568">
    <property type="entry name" value="Molydop_binding"/>
    <property type="match status" value="1"/>
</dbReference>
<dbReference type="AlphaFoldDB" id="A0A562DIN7"/>
<dbReference type="InterPro" id="IPR006656">
    <property type="entry name" value="Mopterin_OxRdtase"/>
</dbReference>
<dbReference type="GO" id="GO:0046872">
    <property type="term" value="F:metal ion binding"/>
    <property type="evidence" value="ECO:0007669"/>
    <property type="project" value="UniProtKB-KW"/>
</dbReference>
<reference evidence="6 7" key="1">
    <citation type="submission" date="2019-07" db="EMBL/GenBank/DDBJ databases">
        <title>Genome sequencing of lignin-degrading bacterial isolates.</title>
        <authorList>
            <person name="Gladden J."/>
        </authorList>
    </citation>
    <scope>NUCLEOTIDE SEQUENCE [LARGE SCALE GENOMIC DNA]</scope>
    <source>
        <strain evidence="6 7">J45</strain>
    </source>
</reference>
<dbReference type="GO" id="GO:0016020">
    <property type="term" value="C:membrane"/>
    <property type="evidence" value="ECO:0007669"/>
    <property type="project" value="TreeGrafter"/>
</dbReference>
<proteinExistence type="predicted"/>
<evidence type="ECO:0000313" key="6">
    <source>
        <dbReference type="EMBL" id="TWH09465.1"/>
    </source>
</evidence>
<dbReference type="GO" id="GO:0016491">
    <property type="term" value="F:oxidoreductase activity"/>
    <property type="evidence" value="ECO:0007669"/>
    <property type="project" value="InterPro"/>
</dbReference>
<evidence type="ECO:0000256" key="1">
    <source>
        <dbReference type="ARBA" id="ARBA00022723"/>
    </source>
</evidence>
<comment type="caution">
    <text evidence="6">The sequence shown here is derived from an EMBL/GenBank/DDBJ whole genome shotgun (WGS) entry which is preliminary data.</text>
</comment>
<dbReference type="GO" id="GO:0051536">
    <property type="term" value="F:iron-sulfur cluster binding"/>
    <property type="evidence" value="ECO:0007669"/>
    <property type="project" value="UniProtKB-KW"/>
</dbReference>
<gene>
    <name evidence="6" type="ORF">L618_005400000080</name>
</gene>
<keyword evidence="3" id="KW-0411">Iron-sulfur</keyword>
<name>A0A562DIN7_RHORH</name>
<organism evidence="6 7">
    <name type="scientific">Rhodococcus rhodochrous J45</name>
    <dbReference type="NCBI Taxonomy" id="935266"/>
    <lineage>
        <taxon>Bacteria</taxon>
        <taxon>Bacillati</taxon>
        <taxon>Actinomycetota</taxon>
        <taxon>Actinomycetes</taxon>
        <taxon>Mycobacteriales</taxon>
        <taxon>Nocardiaceae</taxon>
        <taxon>Rhodococcus</taxon>
    </lineage>
</organism>
<evidence type="ECO:0000259" key="4">
    <source>
        <dbReference type="Pfam" id="PF00384"/>
    </source>
</evidence>
<dbReference type="InterPro" id="IPR050123">
    <property type="entry name" value="Prok_molybdopt-oxidoreductase"/>
</dbReference>
<dbReference type="Gene3D" id="3.40.50.740">
    <property type="match status" value="1"/>
</dbReference>